<feature type="compositionally biased region" description="Polar residues" evidence="1">
    <location>
        <begin position="8"/>
        <end position="19"/>
    </location>
</feature>
<dbReference type="RefSeq" id="WP_232071275.1">
    <property type="nucleotide sequence ID" value="NZ_AP022870.1"/>
</dbReference>
<evidence type="ECO:0000313" key="2">
    <source>
        <dbReference type="EMBL" id="BCB76085.1"/>
    </source>
</evidence>
<name>A0A6F8XQH7_9ACTN</name>
<evidence type="ECO:0000256" key="1">
    <source>
        <dbReference type="SAM" id="MobiDB-lite"/>
    </source>
</evidence>
<proteinExistence type="predicted"/>
<dbReference type="KEGG" id="pfla:Pflav_024950"/>
<keyword evidence="3" id="KW-1185">Reference proteome</keyword>
<dbReference type="EMBL" id="AP022870">
    <property type="protein sequence ID" value="BCB76085.1"/>
    <property type="molecule type" value="Genomic_DNA"/>
</dbReference>
<feature type="compositionally biased region" description="Basic and acidic residues" evidence="1">
    <location>
        <begin position="20"/>
        <end position="35"/>
    </location>
</feature>
<reference evidence="2 3" key="1">
    <citation type="submission" date="2020-03" db="EMBL/GenBank/DDBJ databases">
        <title>Whole genome shotgun sequence of Phytohabitans flavus NBRC 107702.</title>
        <authorList>
            <person name="Komaki H."/>
            <person name="Tamura T."/>
        </authorList>
    </citation>
    <scope>NUCLEOTIDE SEQUENCE [LARGE SCALE GENOMIC DNA]</scope>
    <source>
        <strain evidence="2 3">NBRC 107702</strain>
    </source>
</reference>
<dbReference type="AlphaFoldDB" id="A0A6F8XQH7"/>
<organism evidence="2 3">
    <name type="scientific">Phytohabitans flavus</name>
    <dbReference type="NCBI Taxonomy" id="1076124"/>
    <lineage>
        <taxon>Bacteria</taxon>
        <taxon>Bacillati</taxon>
        <taxon>Actinomycetota</taxon>
        <taxon>Actinomycetes</taxon>
        <taxon>Micromonosporales</taxon>
        <taxon>Micromonosporaceae</taxon>
    </lineage>
</organism>
<gene>
    <name evidence="2" type="ORF">Pflav_024950</name>
</gene>
<feature type="region of interest" description="Disordered" evidence="1">
    <location>
        <begin position="1"/>
        <end position="35"/>
    </location>
</feature>
<evidence type="ECO:0000313" key="3">
    <source>
        <dbReference type="Proteomes" id="UP000502508"/>
    </source>
</evidence>
<reference evidence="2 3" key="2">
    <citation type="submission" date="2020-03" db="EMBL/GenBank/DDBJ databases">
        <authorList>
            <person name="Ichikawa N."/>
            <person name="Kimura A."/>
            <person name="Kitahashi Y."/>
            <person name="Uohara A."/>
        </authorList>
    </citation>
    <scope>NUCLEOTIDE SEQUENCE [LARGE SCALE GENOMIC DNA]</scope>
    <source>
        <strain evidence="2 3">NBRC 107702</strain>
    </source>
</reference>
<sequence>MIMLRSRSYASDTVTGECQSSKRREAERSTFSSRERICQQNSPYASELIGELSPVRTPSRLAATARLAMPPGLEPMPCVHTSVPGAGSSGRPVKMMSR</sequence>
<accession>A0A6F8XQH7</accession>
<dbReference type="Proteomes" id="UP000502508">
    <property type="component" value="Chromosome"/>
</dbReference>
<protein>
    <submittedName>
        <fullName evidence="2">Uncharacterized protein</fullName>
    </submittedName>
</protein>